<evidence type="ECO:0000313" key="1">
    <source>
        <dbReference type="EMBL" id="GJT48759.1"/>
    </source>
</evidence>
<dbReference type="EMBL" id="BQNB010016180">
    <property type="protein sequence ID" value="GJT48759.1"/>
    <property type="molecule type" value="Genomic_DNA"/>
</dbReference>
<keyword evidence="2" id="KW-1185">Reference proteome</keyword>
<proteinExistence type="predicted"/>
<evidence type="ECO:0000313" key="2">
    <source>
        <dbReference type="Proteomes" id="UP001151760"/>
    </source>
</evidence>
<reference evidence="1" key="1">
    <citation type="journal article" date="2022" name="Int. J. Mol. Sci.">
        <title>Draft Genome of Tanacetum Coccineum: Genomic Comparison of Closely Related Tanacetum-Family Plants.</title>
        <authorList>
            <person name="Yamashiro T."/>
            <person name="Shiraishi A."/>
            <person name="Nakayama K."/>
            <person name="Satake H."/>
        </authorList>
    </citation>
    <scope>NUCLEOTIDE SEQUENCE</scope>
</reference>
<dbReference type="Proteomes" id="UP001151760">
    <property type="component" value="Unassembled WGS sequence"/>
</dbReference>
<name>A0ABQ5ECX4_9ASTR</name>
<comment type="caution">
    <text evidence="1">The sequence shown here is derived from an EMBL/GenBank/DDBJ whole genome shotgun (WGS) entry which is preliminary data.</text>
</comment>
<reference evidence="1" key="2">
    <citation type="submission" date="2022-01" db="EMBL/GenBank/DDBJ databases">
        <authorList>
            <person name="Yamashiro T."/>
            <person name="Shiraishi A."/>
            <person name="Satake H."/>
            <person name="Nakayama K."/>
        </authorList>
    </citation>
    <scope>NUCLEOTIDE SEQUENCE</scope>
</reference>
<organism evidence="1 2">
    <name type="scientific">Tanacetum coccineum</name>
    <dbReference type="NCBI Taxonomy" id="301880"/>
    <lineage>
        <taxon>Eukaryota</taxon>
        <taxon>Viridiplantae</taxon>
        <taxon>Streptophyta</taxon>
        <taxon>Embryophyta</taxon>
        <taxon>Tracheophyta</taxon>
        <taxon>Spermatophyta</taxon>
        <taxon>Magnoliopsida</taxon>
        <taxon>eudicotyledons</taxon>
        <taxon>Gunneridae</taxon>
        <taxon>Pentapetalae</taxon>
        <taxon>asterids</taxon>
        <taxon>campanulids</taxon>
        <taxon>Asterales</taxon>
        <taxon>Asteraceae</taxon>
        <taxon>Asteroideae</taxon>
        <taxon>Anthemideae</taxon>
        <taxon>Anthemidinae</taxon>
        <taxon>Tanacetum</taxon>
    </lineage>
</organism>
<accession>A0ABQ5ECX4</accession>
<gene>
    <name evidence="1" type="ORF">Tco_0974916</name>
</gene>
<sequence>MYREQAQQAARDKKLVPTEDRVKIGSSNLRIDPTLTQKEETYQVILDIIKNSSCYNAFLITTDIPNQEFTVPPSHDLLMAFLMELVYKGQMKQLSDMFVDHMHQPWRTLGTIINRCLSGKTSNNDRIRPSRVENLWALIRRIFFSGYGVTPYQGGIARHDQ</sequence>
<protein>
    <submittedName>
        <fullName evidence="1">Uncharacterized protein</fullName>
    </submittedName>
</protein>